<dbReference type="InterPro" id="IPR011709">
    <property type="entry name" value="DEAD-box_helicase_OB_fold"/>
</dbReference>
<dbReference type="EMBL" id="VCGU01000005">
    <property type="protein sequence ID" value="TRY75146.1"/>
    <property type="molecule type" value="Genomic_DNA"/>
</dbReference>
<reference evidence="2 3" key="1">
    <citation type="journal article" date="2018" name="Nat. Ecol. Evol.">
        <title>Genomic signatures of mitonuclear coevolution across populations of Tigriopus californicus.</title>
        <authorList>
            <person name="Barreto F.S."/>
            <person name="Watson E.T."/>
            <person name="Lima T.G."/>
            <person name="Willett C.S."/>
            <person name="Edmands S."/>
            <person name="Li W."/>
            <person name="Burton R.S."/>
        </authorList>
    </citation>
    <scope>NUCLEOTIDE SEQUENCE [LARGE SCALE GENOMIC DNA]</scope>
    <source>
        <strain evidence="2 3">San Diego</strain>
    </source>
</reference>
<gene>
    <name evidence="2" type="ORF">TCAL_15686</name>
</gene>
<dbReference type="AlphaFoldDB" id="A0A553PBT6"/>
<accession>A0A553PBT6</accession>
<organism evidence="2 3">
    <name type="scientific">Tigriopus californicus</name>
    <name type="common">Marine copepod</name>
    <dbReference type="NCBI Taxonomy" id="6832"/>
    <lineage>
        <taxon>Eukaryota</taxon>
        <taxon>Metazoa</taxon>
        <taxon>Ecdysozoa</taxon>
        <taxon>Arthropoda</taxon>
        <taxon>Crustacea</taxon>
        <taxon>Multicrustacea</taxon>
        <taxon>Hexanauplia</taxon>
        <taxon>Copepoda</taxon>
        <taxon>Harpacticoida</taxon>
        <taxon>Harpacticidae</taxon>
        <taxon>Tigriopus</taxon>
    </lineage>
</organism>
<dbReference type="STRING" id="6832.A0A553PBT6"/>
<keyword evidence="3" id="KW-1185">Reference proteome</keyword>
<dbReference type="Pfam" id="PF07717">
    <property type="entry name" value="OB_NTP_bind"/>
    <property type="match status" value="1"/>
</dbReference>
<sequence>MVLSTGLPNNMAYRDHMSHSKGVYRTMSGNNVVFIHPSSALFKRNPELVIFHETVTTSRTFMRIVSVCERSKADRAAMALDPDANGEAGGFSAAAICIICEFRIRLGVGDRSSGFKPSRSSNRPTEAAL</sequence>
<evidence type="ECO:0000313" key="3">
    <source>
        <dbReference type="Proteomes" id="UP000318571"/>
    </source>
</evidence>
<proteinExistence type="predicted"/>
<comment type="caution">
    <text evidence="2">The sequence shown here is derived from an EMBL/GenBank/DDBJ whole genome shotgun (WGS) entry which is preliminary data.</text>
</comment>
<evidence type="ECO:0000313" key="2">
    <source>
        <dbReference type="EMBL" id="TRY75146.1"/>
    </source>
</evidence>
<name>A0A553PBT6_TIGCA</name>
<evidence type="ECO:0000259" key="1">
    <source>
        <dbReference type="Pfam" id="PF07717"/>
    </source>
</evidence>
<protein>
    <recommendedName>
        <fullName evidence="1">DEAD-box helicase OB fold domain-containing protein</fullName>
    </recommendedName>
</protein>
<dbReference type="Proteomes" id="UP000318571">
    <property type="component" value="Chromosome 2"/>
</dbReference>
<feature type="domain" description="DEAD-box helicase OB fold" evidence="1">
    <location>
        <begin position="2"/>
        <end position="69"/>
    </location>
</feature>